<name>A0A0G2ACA8_9BACT</name>
<dbReference type="AlphaFoldDB" id="A0A0G2ACA8"/>
<reference evidence="1 2" key="1">
    <citation type="journal article" date="2015" name="Nature">
        <title>rRNA introns, odd ribosomes, and small enigmatic genomes across a large radiation of phyla.</title>
        <authorList>
            <person name="Brown C.T."/>
            <person name="Hug L.A."/>
            <person name="Thomas B.C."/>
            <person name="Sharon I."/>
            <person name="Castelle C.J."/>
            <person name="Singh A."/>
            <person name="Wilkins M.J."/>
            <person name="Williams K.H."/>
            <person name="Banfield J.F."/>
        </authorList>
    </citation>
    <scope>NUCLEOTIDE SEQUENCE [LARGE SCALE GENOMIC DNA]</scope>
</reference>
<gene>
    <name evidence="1" type="ORF">UY72_C0024G0001</name>
</gene>
<evidence type="ECO:0000313" key="1">
    <source>
        <dbReference type="EMBL" id="KKW30054.1"/>
    </source>
</evidence>
<dbReference type="EMBL" id="LCRD01000024">
    <property type="protein sequence ID" value="KKW30054.1"/>
    <property type="molecule type" value="Genomic_DNA"/>
</dbReference>
<evidence type="ECO:0000313" key="2">
    <source>
        <dbReference type="Proteomes" id="UP000034846"/>
    </source>
</evidence>
<comment type="caution">
    <text evidence="1">The sequence shown here is derived from an EMBL/GenBank/DDBJ whole genome shotgun (WGS) entry which is preliminary data.</text>
</comment>
<organism evidence="1 2">
    <name type="scientific">Candidatus Uhrbacteria bacterium GW2011_GWD2_52_7</name>
    <dbReference type="NCBI Taxonomy" id="1618989"/>
    <lineage>
        <taxon>Bacteria</taxon>
        <taxon>Candidatus Uhriibacteriota</taxon>
    </lineage>
</organism>
<dbReference type="InterPro" id="IPR029063">
    <property type="entry name" value="SAM-dependent_MTases_sf"/>
</dbReference>
<accession>A0A0G2ACA8</accession>
<feature type="non-terminal residue" evidence="1">
    <location>
        <position position="32"/>
    </location>
</feature>
<dbReference type="Proteomes" id="UP000034846">
    <property type="component" value="Unassembled WGS sequence"/>
</dbReference>
<dbReference type="Gene3D" id="3.40.50.150">
    <property type="entry name" value="Vaccinia Virus protein VP39"/>
    <property type="match status" value="1"/>
</dbReference>
<proteinExistence type="predicted"/>
<dbReference type="SUPFAM" id="SSF53335">
    <property type="entry name" value="S-adenosyl-L-methionine-dependent methyltransferases"/>
    <property type="match status" value="1"/>
</dbReference>
<sequence length="32" mass="3292">MNHIPVLAKEVIEHLALKPGGRVLDGTVGLGG</sequence>
<protein>
    <recommendedName>
        <fullName evidence="3">Ribosomal RNA small subunit methyltransferase H</fullName>
    </recommendedName>
</protein>
<evidence type="ECO:0008006" key="3">
    <source>
        <dbReference type="Google" id="ProtNLM"/>
    </source>
</evidence>